<proteinExistence type="predicted"/>
<reference evidence="1 2" key="1">
    <citation type="journal article" date="2019" name="Int. J. Syst. Evol. Microbiol.">
        <title>The Global Catalogue of Microorganisms (GCM) 10K type strain sequencing project: providing services to taxonomists for standard genome sequencing and annotation.</title>
        <authorList>
            <consortium name="The Broad Institute Genomics Platform"/>
            <consortium name="The Broad Institute Genome Sequencing Center for Infectious Disease"/>
            <person name="Wu L."/>
            <person name="Ma J."/>
        </authorList>
    </citation>
    <scope>NUCLEOTIDE SEQUENCE [LARGE SCALE GENOMIC DNA]</scope>
    <source>
        <strain evidence="1 2">JCM 13023</strain>
    </source>
</reference>
<sequence>MIARDRELLARLGQVNTSLGRAVVALMSAQADGELPVDGVRDLAELLGGMAAELYQRAAELEGGGTPARVVIDAQQAAGVST</sequence>
<dbReference type="EMBL" id="BAAALN010000005">
    <property type="protein sequence ID" value="GAA1232688.1"/>
    <property type="molecule type" value="Genomic_DNA"/>
</dbReference>
<dbReference type="RefSeq" id="WP_253863735.1">
    <property type="nucleotide sequence ID" value="NZ_BAAALN010000005.1"/>
</dbReference>
<name>A0ABN1W5P1_9PSEU</name>
<accession>A0ABN1W5P1</accession>
<evidence type="ECO:0000313" key="2">
    <source>
        <dbReference type="Proteomes" id="UP001500653"/>
    </source>
</evidence>
<keyword evidence="2" id="KW-1185">Reference proteome</keyword>
<evidence type="ECO:0000313" key="1">
    <source>
        <dbReference type="EMBL" id="GAA1232688.1"/>
    </source>
</evidence>
<protein>
    <submittedName>
        <fullName evidence="1">Uncharacterized protein</fullName>
    </submittedName>
</protein>
<dbReference type="Proteomes" id="UP001500653">
    <property type="component" value="Unassembled WGS sequence"/>
</dbReference>
<organism evidence="1 2">
    <name type="scientific">Prauserella halophila</name>
    <dbReference type="NCBI Taxonomy" id="185641"/>
    <lineage>
        <taxon>Bacteria</taxon>
        <taxon>Bacillati</taxon>
        <taxon>Actinomycetota</taxon>
        <taxon>Actinomycetes</taxon>
        <taxon>Pseudonocardiales</taxon>
        <taxon>Pseudonocardiaceae</taxon>
        <taxon>Prauserella</taxon>
    </lineage>
</organism>
<comment type="caution">
    <text evidence="1">The sequence shown here is derived from an EMBL/GenBank/DDBJ whole genome shotgun (WGS) entry which is preliminary data.</text>
</comment>
<gene>
    <name evidence="1" type="ORF">GCM10009676_14910</name>
</gene>